<dbReference type="AlphaFoldDB" id="A0A452YGQ7"/>
<name>A0A452YGQ7_AEGTS</name>
<reference evidence="1" key="5">
    <citation type="journal article" date="2021" name="G3 (Bethesda)">
        <title>Aegilops tauschii genome assembly Aet v5.0 features greater sequence contiguity and improved annotation.</title>
        <authorList>
            <person name="Wang L."/>
            <person name="Zhu T."/>
            <person name="Rodriguez J.C."/>
            <person name="Deal K.R."/>
            <person name="Dubcovsky J."/>
            <person name="McGuire P.E."/>
            <person name="Lux T."/>
            <person name="Spannagl M."/>
            <person name="Mayer K.F.X."/>
            <person name="Baldrich P."/>
            <person name="Meyers B.C."/>
            <person name="Huo N."/>
            <person name="Gu Y.Q."/>
            <person name="Zhou H."/>
            <person name="Devos K.M."/>
            <person name="Bennetzen J.L."/>
            <person name="Unver T."/>
            <person name="Budak H."/>
            <person name="Gulick P.J."/>
            <person name="Galiba G."/>
            <person name="Kalapos B."/>
            <person name="Nelson D.R."/>
            <person name="Li P."/>
            <person name="You F.M."/>
            <person name="Luo M.C."/>
            <person name="Dvorak J."/>
        </authorList>
    </citation>
    <scope>NUCLEOTIDE SEQUENCE [LARGE SCALE GENOMIC DNA]</scope>
    <source>
        <strain evidence="1">cv. AL8/78</strain>
    </source>
</reference>
<reference evidence="1" key="3">
    <citation type="journal article" date="2017" name="Nature">
        <title>Genome sequence of the progenitor of the wheat D genome Aegilops tauschii.</title>
        <authorList>
            <person name="Luo M.C."/>
            <person name="Gu Y.Q."/>
            <person name="Puiu D."/>
            <person name="Wang H."/>
            <person name="Twardziok S.O."/>
            <person name="Deal K.R."/>
            <person name="Huo N."/>
            <person name="Zhu T."/>
            <person name="Wang L."/>
            <person name="Wang Y."/>
            <person name="McGuire P.E."/>
            <person name="Liu S."/>
            <person name="Long H."/>
            <person name="Ramasamy R.K."/>
            <person name="Rodriguez J.C."/>
            <person name="Van S.L."/>
            <person name="Yuan L."/>
            <person name="Wang Z."/>
            <person name="Xia Z."/>
            <person name="Xiao L."/>
            <person name="Anderson O.D."/>
            <person name="Ouyang S."/>
            <person name="Liang Y."/>
            <person name="Zimin A.V."/>
            <person name="Pertea G."/>
            <person name="Qi P."/>
            <person name="Bennetzen J.L."/>
            <person name="Dai X."/>
            <person name="Dawson M.W."/>
            <person name="Muller H.G."/>
            <person name="Kugler K."/>
            <person name="Rivarola-Duarte L."/>
            <person name="Spannagl M."/>
            <person name="Mayer K.F.X."/>
            <person name="Lu F.H."/>
            <person name="Bevan M.W."/>
            <person name="Leroy P."/>
            <person name="Li P."/>
            <person name="You F.M."/>
            <person name="Sun Q."/>
            <person name="Liu Z."/>
            <person name="Lyons E."/>
            <person name="Wicker T."/>
            <person name="Salzberg S.L."/>
            <person name="Devos K.M."/>
            <person name="Dvorak J."/>
        </authorList>
    </citation>
    <scope>NUCLEOTIDE SEQUENCE [LARGE SCALE GENOMIC DNA]</scope>
    <source>
        <strain evidence="1">cv. AL8/78</strain>
    </source>
</reference>
<organism evidence="1 2">
    <name type="scientific">Aegilops tauschii subsp. strangulata</name>
    <name type="common">Goatgrass</name>
    <dbReference type="NCBI Taxonomy" id="200361"/>
    <lineage>
        <taxon>Eukaryota</taxon>
        <taxon>Viridiplantae</taxon>
        <taxon>Streptophyta</taxon>
        <taxon>Embryophyta</taxon>
        <taxon>Tracheophyta</taxon>
        <taxon>Spermatophyta</taxon>
        <taxon>Magnoliopsida</taxon>
        <taxon>Liliopsida</taxon>
        <taxon>Poales</taxon>
        <taxon>Poaceae</taxon>
        <taxon>BOP clade</taxon>
        <taxon>Pooideae</taxon>
        <taxon>Triticodae</taxon>
        <taxon>Triticeae</taxon>
        <taxon>Triticinae</taxon>
        <taxon>Aegilops</taxon>
    </lineage>
</organism>
<reference evidence="2" key="1">
    <citation type="journal article" date="2014" name="Science">
        <title>Ancient hybridizations among the ancestral genomes of bread wheat.</title>
        <authorList>
            <consortium name="International Wheat Genome Sequencing Consortium,"/>
            <person name="Marcussen T."/>
            <person name="Sandve S.R."/>
            <person name="Heier L."/>
            <person name="Spannagl M."/>
            <person name="Pfeifer M."/>
            <person name="Jakobsen K.S."/>
            <person name="Wulff B.B."/>
            <person name="Steuernagel B."/>
            <person name="Mayer K.F."/>
            <person name="Olsen O.A."/>
        </authorList>
    </citation>
    <scope>NUCLEOTIDE SEQUENCE [LARGE SCALE GENOMIC DNA]</scope>
    <source>
        <strain evidence="2">cv. AL8/78</strain>
    </source>
</reference>
<sequence length="43" mass="4771">AVIDPGDEVLLFDPAYETYQTCIELARGVPVCLSSNSEFYFPT</sequence>
<dbReference type="Proteomes" id="UP000015105">
    <property type="component" value="Chromosome 1D"/>
</dbReference>
<evidence type="ECO:0000313" key="2">
    <source>
        <dbReference type="Proteomes" id="UP000015105"/>
    </source>
</evidence>
<evidence type="ECO:0008006" key="3">
    <source>
        <dbReference type="Google" id="ProtNLM"/>
    </source>
</evidence>
<dbReference type="InterPro" id="IPR015424">
    <property type="entry name" value="PyrdxlP-dep_Trfase"/>
</dbReference>
<dbReference type="Gramene" id="AET1Gv20412400.17">
    <property type="protein sequence ID" value="AET1Gv20412400.17"/>
    <property type="gene ID" value="AET1Gv20412400"/>
</dbReference>
<evidence type="ECO:0000313" key="1">
    <source>
        <dbReference type="EnsemblPlants" id="AET1Gv20412400.17"/>
    </source>
</evidence>
<dbReference type="SUPFAM" id="SSF53383">
    <property type="entry name" value="PLP-dependent transferases"/>
    <property type="match status" value="1"/>
</dbReference>
<reference evidence="2" key="2">
    <citation type="journal article" date="2017" name="Nat. Plants">
        <title>The Aegilops tauschii genome reveals multiple impacts of transposons.</title>
        <authorList>
            <person name="Zhao G."/>
            <person name="Zou C."/>
            <person name="Li K."/>
            <person name="Wang K."/>
            <person name="Li T."/>
            <person name="Gao L."/>
            <person name="Zhang X."/>
            <person name="Wang H."/>
            <person name="Yang Z."/>
            <person name="Liu X."/>
            <person name="Jiang W."/>
            <person name="Mao L."/>
            <person name="Kong X."/>
            <person name="Jiao Y."/>
            <person name="Jia J."/>
        </authorList>
    </citation>
    <scope>NUCLEOTIDE SEQUENCE [LARGE SCALE GENOMIC DNA]</scope>
    <source>
        <strain evidence="2">cv. AL8/78</strain>
    </source>
</reference>
<dbReference type="Gene3D" id="3.40.640.10">
    <property type="entry name" value="Type I PLP-dependent aspartate aminotransferase-like (Major domain)"/>
    <property type="match status" value="1"/>
</dbReference>
<keyword evidence="2" id="KW-1185">Reference proteome</keyword>
<reference evidence="1" key="4">
    <citation type="submission" date="2019-03" db="UniProtKB">
        <authorList>
            <consortium name="EnsemblPlants"/>
        </authorList>
    </citation>
    <scope>IDENTIFICATION</scope>
</reference>
<dbReference type="EnsemblPlants" id="AET1Gv20412400.17">
    <property type="protein sequence ID" value="AET1Gv20412400.17"/>
    <property type="gene ID" value="AET1Gv20412400"/>
</dbReference>
<accession>A0A452YGQ7</accession>
<protein>
    <recommendedName>
        <fullName evidence="3">Aminotransferase class I/classII domain-containing protein</fullName>
    </recommendedName>
</protein>
<proteinExistence type="predicted"/>
<dbReference type="InterPro" id="IPR015421">
    <property type="entry name" value="PyrdxlP-dep_Trfase_major"/>
</dbReference>